<sequence>MRPLDTTGAVPWHAVRSQEVFAFAVDPTPHRSSLGRLSELIDWPSLDRHLAGIYSAAKREPAWPPLALFRALLLALWYDLSDVRLAEALEDRASFWRFCGFAAGLPPQKWSSLMYGFEPNGGRENEQEETHDRGNRREAAAGGCADRPRPYGG</sequence>
<reference evidence="3 4" key="1">
    <citation type="submission" date="2024-09" db="EMBL/GenBank/DDBJ databases">
        <title>Nodulacao em especies de Leguminosae Basais da Amazonia e Caracterizacao dos Rizobios e Bacterias Associadas aos Nodulos.</title>
        <authorList>
            <person name="Jambeiro I.C.A."/>
            <person name="Lopes I.S."/>
            <person name="Aguiar E.R.G.R."/>
            <person name="Santos A.F.J."/>
            <person name="Dos Santos J.M.F."/>
            <person name="Gross E."/>
        </authorList>
    </citation>
    <scope>NUCLEOTIDE SEQUENCE [LARGE SCALE GENOMIC DNA]</scope>
    <source>
        <strain evidence="3 4">BRUESC1165</strain>
    </source>
</reference>
<evidence type="ECO:0000313" key="4">
    <source>
        <dbReference type="Proteomes" id="UP001593940"/>
    </source>
</evidence>
<dbReference type="EMBL" id="JBHOMY010000058">
    <property type="protein sequence ID" value="MFC1458617.1"/>
    <property type="molecule type" value="Genomic_DNA"/>
</dbReference>
<proteinExistence type="predicted"/>
<name>A0ABV6YBF7_9HYPH</name>
<gene>
    <name evidence="3" type="ORF">ACETIH_18300</name>
</gene>
<comment type="caution">
    <text evidence="3">The sequence shown here is derived from an EMBL/GenBank/DDBJ whole genome shotgun (WGS) entry which is preliminary data.</text>
</comment>
<dbReference type="RefSeq" id="WP_377030524.1">
    <property type="nucleotide sequence ID" value="NZ_JBHOMY010000058.1"/>
</dbReference>
<organism evidence="3 4">
    <name type="scientific">Microvirga arabica</name>
    <dbReference type="NCBI Taxonomy" id="1128671"/>
    <lineage>
        <taxon>Bacteria</taxon>
        <taxon>Pseudomonadati</taxon>
        <taxon>Pseudomonadota</taxon>
        <taxon>Alphaproteobacteria</taxon>
        <taxon>Hyphomicrobiales</taxon>
        <taxon>Methylobacteriaceae</taxon>
        <taxon>Microvirga</taxon>
    </lineage>
</organism>
<keyword evidence="4" id="KW-1185">Reference proteome</keyword>
<feature type="region of interest" description="Disordered" evidence="1">
    <location>
        <begin position="117"/>
        <end position="153"/>
    </location>
</feature>
<feature type="compositionally biased region" description="Basic and acidic residues" evidence="1">
    <location>
        <begin position="121"/>
        <end position="139"/>
    </location>
</feature>
<dbReference type="Proteomes" id="UP001593940">
    <property type="component" value="Unassembled WGS sequence"/>
</dbReference>
<dbReference type="InterPro" id="IPR008490">
    <property type="entry name" value="Transposase_InsH_N"/>
</dbReference>
<dbReference type="Pfam" id="PF05598">
    <property type="entry name" value="DUF772"/>
    <property type="match status" value="1"/>
</dbReference>
<feature type="domain" description="Transposase InsH N-terminal" evidence="2">
    <location>
        <begin position="29"/>
        <end position="103"/>
    </location>
</feature>
<evidence type="ECO:0000256" key="1">
    <source>
        <dbReference type="SAM" id="MobiDB-lite"/>
    </source>
</evidence>
<evidence type="ECO:0000259" key="2">
    <source>
        <dbReference type="Pfam" id="PF05598"/>
    </source>
</evidence>
<protein>
    <submittedName>
        <fullName evidence="3">Transposase</fullName>
    </submittedName>
</protein>
<accession>A0ABV6YBF7</accession>
<evidence type="ECO:0000313" key="3">
    <source>
        <dbReference type="EMBL" id="MFC1458617.1"/>
    </source>
</evidence>